<dbReference type="PANTHER" id="PTHR35179:SF1">
    <property type="entry name" value="INTEGRAL MEMBRANE PROTEIN"/>
    <property type="match status" value="1"/>
</dbReference>
<proteinExistence type="predicted"/>
<organism evidence="2 3">
    <name type="scientific">Periconia macrospinosa</name>
    <dbReference type="NCBI Taxonomy" id="97972"/>
    <lineage>
        <taxon>Eukaryota</taxon>
        <taxon>Fungi</taxon>
        <taxon>Dikarya</taxon>
        <taxon>Ascomycota</taxon>
        <taxon>Pezizomycotina</taxon>
        <taxon>Dothideomycetes</taxon>
        <taxon>Pleosporomycetidae</taxon>
        <taxon>Pleosporales</taxon>
        <taxon>Massarineae</taxon>
        <taxon>Periconiaceae</taxon>
        <taxon>Periconia</taxon>
    </lineage>
</organism>
<accession>A0A2V1DVM2</accession>
<dbReference type="Proteomes" id="UP000244855">
    <property type="component" value="Unassembled WGS sequence"/>
</dbReference>
<evidence type="ECO:0000313" key="3">
    <source>
        <dbReference type="Proteomes" id="UP000244855"/>
    </source>
</evidence>
<evidence type="ECO:0000256" key="1">
    <source>
        <dbReference type="SAM" id="MobiDB-lite"/>
    </source>
</evidence>
<dbReference type="PANTHER" id="PTHR35179">
    <property type="entry name" value="PROTEIN CBG02620"/>
    <property type="match status" value="1"/>
</dbReference>
<evidence type="ECO:0008006" key="4">
    <source>
        <dbReference type="Google" id="ProtNLM"/>
    </source>
</evidence>
<gene>
    <name evidence="2" type="ORF">DM02DRAFT_654999</name>
</gene>
<protein>
    <recommendedName>
        <fullName evidence="4">Geranylgeranyl pyrophosphate synthetase</fullName>
    </recommendedName>
</protein>
<evidence type="ECO:0000313" key="2">
    <source>
        <dbReference type="EMBL" id="PVI00870.1"/>
    </source>
</evidence>
<keyword evidence="3" id="KW-1185">Reference proteome</keyword>
<sequence>MDWKSLEGWRFGWPGPDTSYAPRPEHWMRYGCGKLISEIDQTIVEPAEVEVTSEAGYELLCSYNWQDDEEQASIIVPGGPPKWTPPPLPTQVRSDKGGFHYMDQNEYRAPGWTFEPVFQALSYMQPQMRLNNVDVIVNGNSLRRLLDFEVRGNFEKVSTKYQPGLECSSGHHRVIRYQLGDLNCAVRFECDAYLDDGNKTAAEAFFPSDAVVTPHSHPSQASNNSNTSPPIPQTAYQALPSHRTEEEQDDEERIKVIIGGGQVDSSSKLVEIKTSGIRKKVTPGHHVAQLWFGRTSYLCEAKHDYGNFQKISCTDMKDRFKEWENRHQDSLRKLVTLLTELKGVVSTTAYEAAVLVCENHEPIRIYESNEPMEILPQPLKAKFWGATTKNESWEEEDMDF</sequence>
<dbReference type="AlphaFoldDB" id="A0A2V1DVM2"/>
<feature type="region of interest" description="Disordered" evidence="1">
    <location>
        <begin position="212"/>
        <end position="249"/>
    </location>
</feature>
<name>A0A2V1DVM2_9PLEO</name>
<dbReference type="OrthoDB" id="420564at2759"/>
<reference evidence="2 3" key="1">
    <citation type="journal article" date="2018" name="Sci. Rep.">
        <title>Comparative genomics provides insights into the lifestyle and reveals functional heterogeneity of dark septate endophytic fungi.</title>
        <authorList>
            <person name="Knapp D.G."/>
            <person name="Nemeth J.B."/>
            <person name="Barry K."/>
            <person name="Hainaut M."/>
            <person name="Henrissat B."/>
            <person name="Johnson J."/>
            <person name="Kuo A."/>
            <person name="Lim J.H.P."/>
            <person name="Lipzen A."/>
            <person name="Nolan M."/>
            <person name="Ohm R.A."/>
            <person name="Tamas L."/>
            <person name="Grigoriev I.V."/>
            <person name="Spatafora J.W."/>
            <person name="Nagy L.G."/>
            <person name="Kovacs G.M."/>
        </authorList>
    </citation>
    <scope>NUCLEOTIDE SEQUENCE [LARGE SCALE GENOMIC DNA]</scope>
    <source>
        <strain evidence="2 3">DSE2036</strain>
    </source>
</reference>
<feature type="compositionally biased region" description="Polar residues" evidence="1">
    <location>
        <begin position="216"/>
        <end position="228"/>
    </location>
</feature>
<dbReference type="EMBL" id="KZ805366">
    <property type="protein sequence ID" value="PVI00870.1"/>
    <property type="molecule type" value="Genomic_DNA"/>
</dbReference>